<dbReference type="SUPFAM" id="SSF53474">
    <property type="entry name" value="alpha/beta-Hydrolases"/>
    <property type="match status" value="1"/>
</dbReference>
<proteinExistence type="inferred from homology"/>
<evidence type="ECO:0000256" key="3">
    <source>
        <dbReference type="ARBA" id="ARBA00022729"/>
    </source>
</evidence>
<dbReference type="Pfam" id="PF05577">
    <property type="entry name" value="Peptidase_S28"/>
    <property type="match status" value="1"/>
</dbReference>
<comment type="similarity">
    <text evidence="1">Belongs to the peptidase S28 family.</text>
</comment>
<keyword evidence="5" id="KW-0325">Glycoprotein</keyword>
<evidence type="ECO:0000313" key="8">
    <source>
        <dbReference type="Proteomes" id="UP001472866"/>
    </source>
</evidence>
<evidence type="ECO:0000313" key="7">
    <source>
        <dbReference type="EMBL" id="WZN62138.1"/>
    </source>
</evidence>
<evidence type="ECO:0000256" key="1">
    <source>
        <dbReference type="ARBA" id="ARBA00011079"/>
    </source>
</evidence>
<keyword evidence="8" id="KW-1185">Reference proteome</keyword>
<dbReference type="PANTHER" id="PTHR11010">
    <property type="entry name" value="PROTEASE S28 PRO-X CARBOXYPEPTIDASE-RELATED"/>
    <property type="match status" value="1"/>
</dbReference>
<dbReference type="Gene3D" id="1.20.120.980">
    <property type="entry name" value="Serine carboxypeptidase S28, SKS domain"/>
    <property type="match status" value="1"/>
</dbReference>
<dbReference type="EMBL" id="CP151505">
    <property type="protein sequence ID" value="WZN62138.1"/>
    <property type="molecule type" value="Genomic_DNA"/>
</dbReference>
<evidence type="ECO:0000256" key="5">
    <source>
        <dbReference type="ARBA" id="ARBA00023180"/>
    </source>
</evidence>
<dbReference type="InterPro" id="IPR042269">
    <property type="entry name" value="Ser_carbopepase_S28_SKS"/>
</dbReference>
<dbReference type="GO" id="GO:0004180">
    <property type="term" value="F:carboxypeptidase activity"/>
    <property type="evidence" value="ECO:0007669"/>
    <property type="project" value="UniProtKB-KW"/>
</dbReference>
<feature type="chain" id="PRO_5043388290" evidence="6">
    <location>
        <begin position="25"/>
        <end position="528"/>
    </location>
</feature>
<dbReference type="InterPro" id="IPR008758">
    <property type="entry name" value="Peptidase_S28"/>
</dbReference>
<evidence type="ECO:0000256" key="4">
    <source>
        <dbReference type="ARBA" id="ARBA00022801"/>
    </source>
</evidence>
<gene>
    <name evidence="7" type="ORF">HKI87_05g36740</name>
</gene>
<accession>A0AAX4P7Q3</accession>
<dbReference type="FunFam" id="1.20.120.980:FF:000007">
    <property type="entry name" value="Predicted protein"/>
    <property type="match status" value="1"/>
</dbReference>
<name>A0AAX4P7Q3_9CHLO</name>
<keyword evidence="2" id="KW-0645">Protease</keyword>
<protein>
    <submittedName>
        <fullName evidence="7">Lysosomal Pro-X carboxypeptidase</fullName>
    </submittedName>
</protein>
<dbReference type="Gene3D" id="3.40.50.1820">
    <property type="entry name" value="alpha/beta hydrolase"/>
    <property type="match status" value="1"/>
</dbReference>
<dbReference type="AlphaFoldDB" id="A0AAX4P7Q3"/>
<organism evidence="7 8">
    <name type="scientific">Chloropicon roscoffensis</name>
    <dbReference type="NCBI Taxonomy" id="1461544"/>
    <lineage>
        <taxon>Eukaryota</taxon>
        <taxon>Viridiplantae</taxon>
        <taxon>Chlorophyta</taxon>
        <taxon>Chloropicophyceae</taxon>
        <taxon>Chloropicales</taxon>
        <taxon>Chloropicaceae</taxon>
        <taxon>Chloropicon</taxon>
    </lineage>
</organism>
<reference evidence="7 8" key="1">
    <citation type="submission" date="2024-03" db="EMBL/GenBank/DDBJ databases">
        <title>Complete genome sequence of the green alga Chloropicon roscoffensis RCC1871.</title>
        <authorList>
            <person name="Lemieux C."/>
            <person name="Pombert J.-F."/>
            <person name="Otis C."/>
            <person name="Turmel M."/>
        </authorList>
    </citation>
    <scope>NUCLEOTIDE SEQUENCE [LARGE SCALE GENOMIC DNA]</scope>
    <source>
        <strain evidence="7 8">RCC1871</strain>
    </source>
</reference>
<evidence type="ECO:0000256" key="6">
    <source>
        <dbReference type="SAM" id="SignalP"/>
    </source>
</evidence>
<keyword evidence="3 6" id="KW-0732">Signal</keyword>
<keyword evidence="4" id="KW-0378">Hydrolase</keyword>
<dbReference type="GO" id="GO:0070008">
    <property type="term" value="F:serine-type exopeptidase activity"/>
    <property type="evidence" value="ECO:0007669"/>
    <property type="project" value="InterPro"/>
</dbReference>
<dbReference type="PANTHER" id="PTHR11010:SF38">
    <property type="entry name" value="LYSOSOMAL PRO-X CARBOXYPEPTIDASE"/>
    <property type="match status" value="1"/>
</dbReference>
<dbReference type="Proteomes" id="UP001472866">
    <property type="component" value="Chromosome 05"/>
</dbReference>
<evidence type="ECO:0000256" key="2">
    <source>
        <dbReference type="ARBA" id="ARBA00022670"/>
    </source>
</evidence>
<dbReference type="GO" id="GO:0006508">
    <property type="term" value="P:proteolysis"/>
    <property type="evidence" value="ECO:0007669"/>
    <property type="project" value="UniProtKB-KW"/>
</dbReference>
<feature type="signal peptide" evidence="6">
    <location>
        <begin position="1"/>
        <end position="24"/>
    </location>
</feature>
<sequence>MMMAGTVVAAFALLLLAASGGAEARGRRPSSLWPVPTDEAGVLYGSGPGSGDHRNVISECKLFWYDNLIDHFSWSLGDKTYKQRVFVCDKYWRQDNGVDGTRGPIFFYTGNEADVTLYLNATGFMWENAPEVGALLVFAEHRYYGESKPFGADMSNLQYLTSEQALADYADLIEYLKTDFGAVKSPVIAFGGSYGGMLSSWFRMKYPHVVDGAFAASAPIWSFLGEYPPYDAGSFAKVVTYDATREAGAAEYCSMNVRNSWQAVRNESGTAEGRNRVREAFRLCDGVPLESDDNVTALLYWAQTSFDYMAMGNYPYPSSYMLNGKGDLPAFPMRVACEYFKEPDMPASELIRALAQASAVWYNYTQNQECMDYRKGVNPETQSVGIMWDYQFCTEMFMPASRDGLHDMFFPQPFDFGYQIENCQKTWGVTPRPYWVTVNFGGKDISSFSNIIFSNGEYDPWRGGGVLQNVTNSIHAVFIDGGAHHLDFMWSTKLDPPSVLNARAEERSIIQGWIAEGYKRRGAAGPRM</sequence>
<keyword evidence="7" id="KW-0121">Carboxypeptidase</keyword>
<dbReference type="GO" id="GO:0008239">
    <property type="term" value="F:dipeptidyl-peptidase activity"/>
    <property type="evidence" value="ECO:0007669"/>
    <property type="project" value="TreeGrafter"/>
</dbReference>
<dbReference type="InterPro" id="IPR029058">
    <property type="entry name" value="AB_hydrolase_fold"/>
</dbReference>